<protein>
    <submittedName>
        <fullName evidence="1">Glycosyl transferases group 1</fullName>
    </submittedName>
</protein>
<accession>A0A1M7NGT0</accession>
<name>A0A1M7NGT0_9BACT</name>
<dbReference type="GO" id="GO:0016740">
    <property type="term" value="F:transferase activity"/>
    <property type="evidence" value="ECO:0007669"/>
    <property type="project" value="UniProtKB-KW"/>
</dbReference>
<dbReference type="Proteomes" id="UP000184513">
    <property type="component" value="Unassembled WGS sequence"/>
</dbReference>
<keyword evidence="1" id="KW-0808">Transferase</keyword>
<dbReference type="AlphaFoldDB" id="A0A1M7NGT0"/>
<dbReference type="SUPFAM" id="SSF53756">
    <property type="entry name" value="UDP-Glycosyltransferase/glycogen phosphorylase"/>
    <property type="match status" value="1"/>
</dbReference>
<keyword evidence="2" id="KW-1185">Reference proteome</keyword>
<dbReference type="Pfam" id="PF13692">
    <property type="entry name" value="Glyco_trans_1_4"/>
    <property type="match status" value="1"/>
</dbReference>
<reference evidence="1 2" key="1">
    <citation type="submission" date="2016-11" db="EMBL/GenBank/DDBJ databases">
        <authorList>
            <person name="Jaros S."/>
            <person name="Januszkiewicz K."/>
            <person name="Wedrychowicz H."/>
        </authorList>
    </citation>
    <scope>NUCLEOTIDE SEQUENCE [LARGE SCALE GENOMIC DNA]</scope>
    <source>
        <strain evidence="1 2">CGMCC 1.6102</strain>
    </source>
</reference>
<dbReference type="RefSeq" id="WP_245802826.1">
    <property type="nucleotide sequence ID" value="NZ_FRCY01000005.1"/>
</dbReference>
<gene>
    <name evidence="1" type="ORF">SAMN04488057_105311</name>
</gene>
<organism evidence="1 2">
    <name type="scientific">Cyclobacterium lianum</name>
    <dbReference type="NCBI Taxonomy" id="388280"/>
    <lineage>
        <taxon>Bacteria</taxon>
        <taxon>Pseudomonadati</taxon>
        <taxon>Bacteroidota</taxon>
        <taxon>Cytophagia</taxon>
        <taxon>Cytophagales</taxon>
        <taxon>Cyclobacteriaceae</taxon>
        <taxon>Cyclobacterium</taxon>
    </lineage>
</organism>
<dbReference type="Gene3D" id="3.40.50.2000">
    <property type="entry name" value="Glycogen Phosphorylase B"/>
    <property type="match status" value="1"/>
</dbReference>
<sequence length="367" mass="42388">MEFVIYTNTVWDSPPRSRHQLAHALAEKYKVTFVSSNRNGRPGMDISQVNDNFQVIIPSFPVSRRIRYRMPLVNEMYQLWLFPKLKHHFKGKDVVLICSDFGAHLIGRYFNRFIYYASDDYINNVKVPALVRAYTIFTQKRLLKTATISLATARKLVDDFKKINPRSFELPLGAPDFSKFNSLPVTVRKRDGIIRVVLLGFIDRKKTPVGLMNAILEIPHSELHLIGPIADDFLEHLSSPGRVVAHGTMMGENLHRQLIQMDVAIAPYYMDDPNTGRTPNKLWQYLACGRPAVITNLLNVRHWDFPEGTVYKANDDEQFVSLVKKAYTDDNQQLIDQRINLAMSNSWAARREKLVEYIEKNVYDEDK</sequence>
<proteinExistence type="predicted"/>
<dbReference type="EMBL" id="FRCY01000005">
    <property type="protein sequence ID" value="SHN02900.1"/>
    <property type="molecule type" value="Genomic_DNA"/>
</dbReference>
<evidence type="ECO:0000313" key="1">
    <source>
        <dbReference type="EMBL" id="SHN02900.1"/>
    </source>
</evidence>
<evidence type="ECO:0000313" key="2">
    <source>
        <dbReference type="Proteomes" id="UP000184513"/>
    </source>
</evidence>
<dbReference type="STRING" id="388280.SAMN04488057_105311"/>